<keyword evidence="5" id="KW-0399">Innate immunity</keyword>
<comment type="similarity">
    <text evidence="2">Belongs to the attacin/sarcotoxin-2 family.</text>
</comment>
<dbReference type="GO" id="GO:0042742">
    <property type="term" value="P:defense response to bacterium"/>
    <property type="evidence" value="ECO:0007669"/>
    <property type="project" value="UniProtKB-KW"/>
</dbReference>
<evidence type="ECO:0000256" key="6">
    <source>
        <dbReference type="ARBA" id="ARBA00022859"/>
    </source>
</evidence>
<accession>A0A9P0F816</accession>
<dbReference type="GO" id="GO:0045087">
    <property type="term" value="P:innate immune response"/>
    <property type="evidence" value="ECO:0007669"/>
    <property type="project" value="UniProtKB-KW"/>
</dbReference>
<evidence type="ECO:0000256" key="2">
    <source>
        <dbReference type="ARBA" id="ARBA00007550"/>
    </source>
</evidence>
<evidence type="ECO:0000256" key="1">
    <source>
        <dbReference type="ARBA" id="ARBA00004613"/>
    </source>
</evidence>
<evidence type="ECO:0000256" key="7">
    <source>
        <dbReference type="ARBA" id="ARBA00023022"/>
    </source>
</evidence>
<dbReference type="Proteomes" id="UP001154078">
    <property type="component" value="Chromosome 1"/>
</dbReference>
<name>A0A9P0F816_BRAAE</name>
<feature type="domain" description="Attacin C-terminal" evidence="8">
    <location>
        <begin position="69"/>
        <end position="182"/>
    </location>
</feature>
<evidence type="ECO:0000313" key="10">
    <source>
        <dbReference type="Proteomes" id="UP001154078"/>
    </source>
</evidence>
<keyword evidence="10" id="KW-1185">Reference proteome</keyword>
<keyword evidence="4" id="KW-0929">Antimicrobial</keyword>
<protein>
    <recommendedName>
        <fullName evidence="8">Attacin C-terminal domain-containing protein</fullName>
    </recommendedName>
</protein>
<sequence length="184" mass="20037">MKFNFKSFEVNSSSTNTMKSYLVFVAFLAWASALPLDIFQDDYGQQFYLVPMQRQKRDTTWDVAKGPGGTNVQLGQEGTIWAKGNHEIIGGGHASKNFNPNGPLVGGGSIGYHHIPSDTNIKASATHVPSWGTQADIKASRTLWAPDRNTKLEAFGGASQSFTKWGNTRPDANVGLQFTHNFGG</sequence>
<evidence type="ECO:0000256" key="5">
    <source>
        <dbReference type="ARBA" id="ARBA00022588"/>
    </source>
</evidence>
<keyword evidence="6" id="KW-0391">Immunity</keyword>
<keyword evidence="7" id="KW-0044">Antibiotic</keyword>
<comment type="subcellular location">
    <subcellularLocation>
        <location evidence="1">Secreted</location>
    </subcellularLocation>
</comment>
<evidence type="ECO:0000259" key="8">
    <source>
        <dbReference type="Pfam" id="PF03769"/>
    </source>
</evidence>
<gene>
    <name evidence="9" type="ORF">MELIAE_LOCUS17</name>
</gene>
<keyword evidence="3" id="KW-0964">Secreted</keyword>
<dbReference type="AlphaFoldDB" id="A0A9P0F816"/>
<evidence type="ECO:0000256" key="4">
    <source>
        <dbReference type="ARBA" id="ARBA00022529"/>
    </source>
</evidence>
<dbReference type="EMBL" id="OV121132">
    <property type="protein sequence ID" value="CAH0545648.1"/>
    <property type="molecule type" value="Genomic_DNA"/>
</dbReference>
<evidence type="ECO:0000313" key="9">
    <source>
        <dbReference type="EMBL" id="CAH0545648.1"/>
    </source>
</evidence>
<proteinExistence type="inferred from homology"/>
<dbReference type="InterPro" id="IPR005521">
    <property type="entry name" value="Attacin_C"/>
</dbReference>
<dbReference type="OrthoDB" id="8117451at2759"/>
<dbReference type="Pfam" id="PF03769">
    <property type="entry name" value="Attacin_C"/>
    <property type="match status" value="1"/>
</dbReference>
<organism evidence="9 10">
    <name type="scientific">Brassicogethes aeneus</name>
    <name type="common">Rape pollen beetle</name>
    <name type="synonym">Meligethes aeneus</name>
    <dbReference type="NCBI Taxonomy" id="1431903"/>
    <lineage>
        <taxon>Eukaryota</taxon>
        <taxon>Metazoa</taxon>
        <taxon>Ecdysozoa</taxon>
        <taxon>Arthropoda</taxon>
        <taxon>Hexapoda</taxon>
        <taxon>Insecta</taxon>
        <taxon>Pterygota</taxon>
        <taxon>Neoptera</taxon>
        <taxon>Endopterygota</taxon>
        <taxon>Coleoptera</taxon>
        <taxon>Polyphaga</taxon>
        <taxon>Cucujiformia</taxon>
        <taxon>Nitidulidae</taxon>
        <taxon>Meligethinae</taxon>
        <taxon>Brassicogethes</taxon>
    </lineage>
</organism>
<dbReference type="GO" id="GO:0005576">
    <property type="term" value="C:extracellular region"/>
    <property type="evidence" value="ECO:0007669"/>
    <property type="project" value="UniProtKB-SubCell"/>
</dbReference>
<reference evidence="9" key="1">
    <citation type="submission" date="2021-12" db="EMBL/GenBank/DDBJ databases">
        <authorList>
            <person name="King R."/>
        </authorList>
    </citation>
    <scope>NUCLEOTIDE SEQUENCE</scope>
</reference>
<evidence type="ECO:0000256" key="3">
    <source>
        <dbReference type="ARBA" id="ARBA00022525"/>
    </source>
</evidence>